<dbReference type="Proteomes" id="UP000541444">
    <property type="component" value="Unassembled WGS sequence"/>
</dbReference>
<proteinExistence type="predicted"/>
<dbReference type="EMBL" id="JACGCM010000440">
    <property type="protein sequence ID" value="KAF6172272.1"/>
    <property type="molecule type" value="Genomic_DNA"/>
</dbReference>
<name>A0A7J7NZ64_9MAGN</name>
<sequence length="76" mass="8898">MVKNKQVPDPKSYEKLRTILDVKATIKNRKDKSAILGIINSSMGLLKPKKRSKKDEFWKNKKKWFRSSGSFSSRRD</sequence>
<evidence type="ECO:0000313" key="1">
    <source>
        <dbReference type="EMBL" id="KAF6172272.1"/>
    </source>
</evidence>
<dbReference type="OrthoDB" id="10379685at2759"/>
<gene>
    <name evidence="1" type="ORF">GIB67_024894</name>
</gene>
<keyword evidence="2" id="KW-1185">Reference proteome</keyword>
<evidence type="ECO:0000313" key="2">
    <source>
        <dbReference type="Proteomes" id="UP000541444"/>
    </source>
</evidence>
<accession>A0A7J7NZ64</accession>
<comment type="caution">
    <text evidence="1">The sequence shown here is derived from an EMBL/GenBank/DDBJ whole genome shotgun (WGS) entry which is preliminary data.</text>
</comment>
<organism evidence="1 2">
    <name type="scientific">Kingdonia uniflora</name>
    <dbReference type="NCBI Taxonomy" id="39325"/>
    <lineage>
        <taxon>Eukaryota</taxon>
        <taxon>Viridiplantae</taxon>
        <taxon>Streptophyta</taxon>
        <taxon>Embryophyta</taxon>
        <taxon>Tracheophyta</taxon>
        <taxon>Spermatophyta</taxon>
        <taxon>Magnoliopsida</taxon>
        <taxon>Ranunculales</taxon>
        <taxon>Circaeasteraceae</taxon>
        <taxon>Kingdonia</taxon>
    </lineage>
</organism>
<protein>
    <submittedName>
        <fullName evidence="1">Uncharacterized protein</fullName>
    </submittedName>
</protein>
<reference evidence="1 2" key="1">
    <citation type="journal article" date="2020" name="IScience">
        <title>Genome Sequencing of the Endangered Kingdonia uniflora (Circaeasteraceae, Ranunculales) Reveals Potential Mechanisms of Evolutionary Specialization.</title>
        <authorList>
            <person name="Sun Y."/>
            <person name="Deng T."/>
            <person name="Zhang A."/>
            <person name="Moore M.J."/>
            <person name="Landis J.B."/>
            <person name="Lin N."/>
            <person name="Zhang H."/>
            <person name="Zhang X."/>
            <person name="Huang J."/>
            <person name="Zhang X."/>
            <person name="Sun H."/>
            <person name="Wang H."/>
        </authorList>
    </citation>
    <scope>NUCLEOTIDE SEQUENCE [LARGE SCALE GENOMIC DNA]</scope>
    <source>
        <strain evidence="1">TB1705</strain>
        <tissue evidence="1">Leaf</tissue>
    </source>
</reference>
<dbReference type="AlphaFoldDB" id="A0A7J7NZ64"/>